<dbReference type="OrthoDB" id="9789376at2"/>
<reference evidence="13 14" key="1">
    <citation type="submission" date="2019-07" db="EMBL/GenBank/DDBJ databases">
        <title>Whole genome shotgun sequence of Reyranella soli NBRC 108950.</title>
        <authorList>
            <person name="Hosoyama A."/>
            <person name="Uohara A."/>
            <person name="Ohji S."/>
            <person name="Ichikawa N."/>
        </authorList>
    </citation>
    <scope>NUCLEOTIDE SEQUENCE [LARGE SCALE GENOMIC DNA]</scope>
    <source>
        <strain evidence="13 14">NBRC 108950</strain>
    </source>
</reference>
<keyword evidence="8" id="KW-0378">Hydrolase</keyword>
<dbReference type="PANTHER" id="PTHR43856">
    <property type="entry name" value="CARDIOLIPIN HYDROLASE"/>
    <property type="match status" value="1"/>
</dbReference>
<accession>A0A512NHM6</accession>
<evidence type="ECO:0000256" key="11">
    <source>
        <dbReference type="ARBA" id="ARBA00029594"/>
    </source>
</evidence>
<comment type="caution">
    <text evidence="13">The sequence shown here is derived from an EMBL/GenBank/DDBJ whole genome shotgun (WGS) entry which is preliminary data.</text>
</comment>
<evidence type="ECO:0000256" key="10">
    <source>
        <dbReference type="ARBA" id="ARBA00023098"/>
    </source>
</evidence>
<evidence type="ECO:0000256" key="3">
    <source>
        <dbReference type="ARBA" id="ARBA00004613"/>
    </source>
</evidence>
<dbReference type="SUPFAM" id="SSF56024">
    <property type="entry name" value="Phospholipase D/nuclease"/>
    <property type="match status" value="2"/>
</dbReference>
<dbReference type="GO" id="GO:0016042">
    <property type="term" value="P:lipid catabolic process"/>
    <property type="evidence" value="ECO:0007669"/>
    <property type="project" value="UniProtKB-KW"/>
</dbReference>
<dbReference type="PROSITE" id="PS50035">
    <property type="entry name" value="PLD"/>
    <property type="match status" value="1"/>
</dbReference>
<keyword evidence="14" id="KW-1185">Reference proteome</keyword>
<dbReference type="EMBL" id="BKAJ01000100">
    <property type="protein sequence ID" value="GEP58457.1"/>
    <property type="molecule type" value="Genomic_DNA"/>
</dbReference>
<dbReference type="GO" id="GO:0004630">
    <property type="term" value="F:phospholipase D activity"/>
    <property type="evidence" value="ECO:0007669"/>
    <property type="project" value="UniProtKB-EC"/>
</dbReference>
<proteinExistence type="inferred from homology"/>
<keyword evidence="9" id="KW-0442">Lipid degradation</keyword>
<evidence type="ECO:0000259" key="12">
    <source>
        <dbReference type="PROSITE" id="PS50035"/>
    </source>
</evidence>
<dbReference type="RefSeq" id="WP_147153705.1">
    <property type="nucleotide sequence ID" value="NZ_BKAJ01000100.1"/>
</dbReference>
<comment type="catalytic activity">
    <reaction evidence="1">
        <text>a 1,2-diacyl-sn-glycero-3-phosphocholine + H2O = a 1,2-diacyl-sn-glycero-3-phosphate + choline + H(+)</text>
        <dbReference type="Rhea" id="RHEA:14445"/>
        <dbReference type="ChEBI" id="CHEBI:15354"/>
        <dbReference type="ChEBI" id="CHEBI:15377"/>
        <dbReference type="ChEBI" id="CHEBI:15378"/>
        <dbReference type="ChEBI" id="CHEBI:57643"/>
        <dbReference type="ChEBI" id="CHEBI:58608"/>
        <dbReference type="EC" id="3.1.4.4"/>
    </reaction>
</comment>
<comment type="function">
    <text evidence="2">Could be a virulence factor.</text>
</comment>
<comment type="similarity">
    <text evidence="4">Belongs to the phospholipase D family.</text>
</comment>
<dbReference type="InterPro" id="IPR025202">
    <property type="entry name" value="PLD-like_dom"/>
</dbReference>
<evidence type="ECO:0000313" key="14">
    <source>
        <dbReference type="Proteomes" id="UP000321058"/>
    </source>
</evidence>
<evidence type="ECO:0000256" key="5">
    <source>
        <dbReference type="ARBA" id="ARBA00012027"/>
    </source>
</evidence>
<keyword evidence="7" id="KW-0964">Secreted</keyword>
<evidence type="ECO:0000256" key="9">
    <source>
        <dbReference type="ARBA" id="ARBA00022963"/>
    </source>
</evidence>
<keyword evidence="10" id="KW-0443">Lipid metabolism</keyword>
<dbReference type="PANTHER" id="PTHR43856:SF1">
    <property type="entry name" value="MITOCHONDRIAL CARDIOLIPIN HYDROLASE"/>
    <property type="match status" value="1"/>
</dbReference>
<dbReference type="GO" id="GO:0006793">
    <property type="term" value="P:phosphorus metabolic process"/>
    <property type="evidence" value="ECO:0007669"/>
    <property type="project" value="UniProtKB-ARBA"/>
</dbReference>
<dbReference type="Gene3D" id="3.30.870.10">
    <property type="entry name" value="Endonuclease Chain A"/>
    <property type="match status" value="2"/>
</dbReference>
<dbReference type="InterPro" id="IPR001736">
    <property type="entry name" value="PLipase_D/transphosphatidylase"/>
</dbReference>
<dbReference type="InterPro" id="IPR051406">
    <property type="entry name" value="PLD_domain"/>
</dbReference>
<evidence type="ECO:0000256" key="4">
    <source>
        <dbReference type="ARBA" id="ARBA00008664"/>
    </source>
</evidence>
<comment type="subcellular location">
    <subcellularLocation>
        <location evidence="3">Secreted</location>
    </subcellularLocation>
</comment>
<protein>
    <recommendedName>
        <fullName evidence="6">Phospholipase D</fullName>
        <ecNumber evidence="5">3.1.4.4</ecNumber>
    </recommendedName>
    <alternativeName>
        <fullName evidence="11">Choline phosphatase</fullName>
    </alternativeName>
</protein>
<organism evidence="13 14">
    <name type="scientific">Reyranella soli</name>
    <dbReference type="NCBI Taxonomy" id="1230389"/>
    <lineage>
        <taxon>Bacteria</taxon>
        <taxon>Pseudomonadati</taxon>
        <taxon>Pseudomonadota</taxon>
        <taxon>Alphaproteobacteria</taxon>
        <taxon>Hyphomicrobiales</taxon>
        <taxon>Reyranellaceae</taxon>
        <taxon>Reyranella</taxon>
    </lineage>
</organism>
<dbReference type="AlphaFoldDB" id="A0A512NHM6"/>
<name>A0A512NHM6_9HYPH</name>
<dbReference type="GO" id="GO:0016891">
    <property type="term" value="F:RNA endonuclease activity producing 5'-phosphomonoesters, hydrolytic mechanism"/>
    <property type="evidence" value="ECO:0007669"/>
    <property type="project" value="TreeGrafter"/>
</dbReference>
<evidence type="ECO:0000313" key="13">
    <source>
        <dbReference type="EMBL" id="GEP58457.1"/>
    </source>
</evidence>
<feature type="domain" description="PLD phosphodiesterase" evidence="12">
    <location>
        <begin position="290"/>
        <end position="321"/>
    </location>
</feature>
<dbReference type="GO" id="GO:0005576">
    <property type="term" value="C:extracellular region"/>
    <property type="evidence" value="ECO:0007669"/>
    <property type="project" value="UniProtKB-SubCell"/>
</dbReference>
<evidence type="ECO:0000256" key="7">
    <source>
        <dbReference type="ARBA" id="ARBA00022525"/>
    </source>
</evidence>
<evidence type="ECO:0000256" key="6">
    <source>
        <dbReference type="ARBA" id="ARBA00018392"/>
    </source>
</evidence>
<evidence type="ECO:0000256" key="1">
    <source>
        <dbReference type="ARBA" id="ARBA00000798"/>
    </source>
</evidence>
<sequence>MTTITKKSGSFTVNAYVGDAKTLLAFNLSKADAKGLAGFTIQCKPAKGDAYYLQNQLQYEKPSDHAQDPKLPANSSFNAPIHKFRWLHVPGSVHQGLKPFYGTYTYTVTPRFFNASGSMLPIDPKRGVSLDVPVKPFTKGSLSTGFTRGFTQSQAFVHHFGPTVKVQPPKSGLIFDTEAVAGKNAKGDSFTYDQEYEWLGFTAQDRIFDMLDEVTGNKALHLDVFAYDLSEPNFANALLGLAKQRRIRVILDNAALHKSNAKDGTAPEDTFEKMFKAADKTKKSILRGHFGRYAHDKVLIVSDGKGPRTVLTGSTNFSVTGLYVNSNHVLVYDDRTVAKAYSDVFELSWKDQVKAPAFRSSSFASKTFTFNGKGVPSTDITFSPHTQEFADKVMGGLVDRVKAEAKKPSGNVLFAVMEMGAKSSSSVYSTLNKVHADEKIFSYGISDNPDGIVLYAPGHKRGLLVTGKPVHTILPPPFDQVPNIGGRRHQIHHKFVVCGFNAKDAVVYCGSSNLANKGETVNGDNLLAIHDQDVATVFAIEAVGLVDHFNFLDNFQSKSKEAGVKAPKSPPASLKDAATQAHWFLSTSDGWTKPYYDTKDLHCADRQLFG</sequence>
<dbReference type="EC" id="3.1.4.4" evidence="5"/>
<evidence type="ECO:0000256" key="2">
    <source>
        <dbReference type="ARBA" id="ARBA00003145"/>
    </source>
</evidence>
<evidence type="ECO:0000256" key="8">
    <source>
        <dbReference type="ARBA" id="ARBA00022801"/>
    </source>
</evidence>
<dbReference type="Pfam" id="PF13091">
    <property type="entry name" value="PLDc_2"/>
    <property type="match status" value="1"/>
</dbReference>
<dbReference type="Proteomes" id="UP000321058">
    <property type="component" value="Unassembled WGS sequence"/>
</dbReference>
<gene>
    <name evidence="13" type="ORF">RSO01_56230</name>
</gene>